<evidence type="ECO:0000313" key="2">
    <source>
        <dbReference type="Proteomes" id="UP001396334"/>
    </source>
</evidence>
<proteinExistence type="predicted"/>
<gene>
    <name evidence="1" type="ORF">V6N11_045991</name>
</gene>
<keyword evidence="2" id="KW-1185">Reference proteome</keyword>
<sequence length="77" mass="9369">MSKVYLVERKHYYLLHAREIGPRQRVSDQDKRHSLFESVWLMDESCEEEVKRLWETSSASVLNRLQFVRNGFNNLRR</sequence>
<name>A0ABR2Q312_9ROSI</name>
<dbReference type="Proteomes" id="UP001396334">
    <property type="component" value="Unassembled WGS sequence"/>
</dbReference>
<protein>
    <submittedName>
        <fullName evidence="1">Uncharacterized protein</fullName>
    </submittedName>
</protein>
<evidence type="ECO:0000313" key="1">
    <source>
        <dbReference type="EMBL" id="KAK8994924.1"/>
    </source>
</evidence>
<dbReference type="EMBL" id="JBBPBN010000047">
    <property type="protein sequence ID" value="KAK8994924.1"/>
    <property type="molecule type" value="Genomic_DNA"/>
</dbReference>
<reference evidence="1 2" key="1">
    <citation type="journal article" date="2024" name="G3 (Bethesda)">
        <title>Genome assembly of Hibiscus sabdariffa L. provides insights into metabolisms of medicinal natural products.</title>
        <authorList>
            <person name="Kim T."/>
        </authorList>
    </citation>
    <scope>NUCLEOTIDE SEQUENCE [LARGE SCALE GENOMIC DNA]</scope>
    <source>
        <strain evidence="1">TK-2024</strain>
        <tissue evidence="1">Old leaves</tissue>
    </source>
</reference>
<accession>A0ABR2Q312</accession>
<organism evidence="1 2">
    <name type="scientific">Hibiscus sabdariffa</name>
    <name type="common">roselle</name>
    <dbReference type="NCBI Taxonomy" id="183260"/>
    <lineage>
        <taxon>Eukaryota</taxon>
        <taxon>Viridiplantae</taxon>
        <taxon>Streptophyta</taxon>
        <taxon>Embryophyta</taxon>
        <taxon>Tracheophyta</taxon>
        <taxon>Spermatophyta</taxon>
        <taxon>Magnoliopsida</taxon>
        <taxon>eudicotyledons</taxon>
        <taxon>Gunneridae</taxon>
        <taxon>Pentapetalae</taxon>
        <taxon>rosids</taxon>
        <taxon>malvids</taxon>
        <taxon>Malvales</taxon>
        <taxon>Malvaceae</taxon>
        <taxon>Malvoideae</taxon>
        <taxon>Hibiscus</taxon>
    </lineage>
</organism>
<comment type="caution">
    <text evidence="1">The sequence shown here is derived from an EMBL/GenBank/DDBJ whole genome shotgun (WGS) entry which is preliminary data.</text>
</comment>